<sequence>MEKQAPLADQPRSERQVHFGAVYFRKTNPPRQDWERDYGVAAEDGHTMFRQWFPWGAIEIAPGVYDWEDYDIHLDLAAKNGIDTIIAEMITDVPEWLYHRYPHARREMMDGRRRTSEMHVSCVTGGHHAMCLDNPEVSEPAGRFLQELAQRYRNHPGLYGYDIWNECSNYHPDLNCYCPATQARFREWLKQKYGDLASLAKAWLRYSFTSWEEVELPRKVGPYPDVIDAIAFQNDNAFYWMKWRADILRGADPAHPVVAHGNAKSFCDIAPASGDDWRAGELVDIFGYTYWYANECHSLLAGDMIRSASGDKEFWRAEAIGDSDWEDRRAERSPETHKDEMADPLNIRLDCMLSLTAGARGFINPRWRPLLDGPLYGAYGWYGMDGRRTERSDMVASLATWANRPVNEALWKSRPVRGEAAVLLLEEAQAYCYARYGNTDYYSLSIQGAYEAFLHANVQCDMIKLEQIHDYSFVYVVYPVALKDSTVSTLLQWVNNGGTLVGEAGFGYFTEHAHALPEQPSRGLEALFGCREKRVSFGADRWNELAVQIPGGRLAGGLYRQAYELAGGEAAGWFDDGEIAIVDHRYGQGRARLIGTMLGYGYKRRPEPAASSWFAALLGLGGQQPGVRVDKPDIVARLSRLDDRYFLWVVNQGEDAKQVAVSIDDGIVTIGEATALRGSAAQRRSPNTLVVDVAGRDASIFSLN</sequence>
<organism evidence="10 11">
    <name type="scientific">Cohnella cellulosilytica</name>
    <dbReference type="NCBI Taxonomy" id="986710"/>
    <lineage>
        <taxon>Bacteria</taxon>
        <taxon>Bacillati</taxon>
        <taxon>Bacillota</taxon>
        <taxon>Bacilli</taxon>
        <taxon>Bacillales</taxon>
        <taxon>Paenibacillaceae</taxon>
        <taxon>Cohnella</taxon>
    </lineage>
</organism>
<dbReference type="RefSeq" id="WP_378046111.1">
    <property type="nucleotide sequence ID" value="NZ_JBHMDN010000010.1"/>
</dbReference>
<dbReference type="PANTHER" id="PTHR36447:SF2">
    <property type="entry name" value="BETA-GALACTOSIDASE YESZ"/>
    <property type="match status" value="1"/>
</dbReference>
<dbReference type="InterPro" id="IPR013529">
    <property type="entry name" value="Glyco_hydro_42_N"/>
</dbReference>
<accession>A0ABW2FGW8</accession>
<dbReference type="SUPFAM" id="SSF51445">
    <property type="entry name" value="(Trans)glycosidases"/>
    <property type="match status" value="1"/>
</dbReference>
<keyword evidence="11" id="KW-1185">Reference proteome</keyword>
<dbReference type="EMBL" id="JBHTAI010000009">
    <property type="protein sequence ID" value="MFC7150115.1"/>
    <property type="molecule type" value="Genomic_DNA"/>
</dbReference>
<comment type="caution">
    <text evidence="10">The sequence shown here is derived from an EMBL/GenBank/DDBJ whole genome shotgun (WGS) entry which is preliminary data.</text>
</comment>
<evidence type="ECO:0000256" key="2">
    <source>
        <dbReference type="ARBA" id="ARBA00005940"/>
    </source>
</evidence>
<dbReference type="EC" id="3.2.1.23" evidence="3"/>
<evidence type="ECO:0000256" key="4">
    <source>
        <dbReference type="ARBA" id="ARBA00022723"/>
    </source>
</evidence>
<evidence type="ECO:0000256" key="5">
    <source>
        <dbReference type="ARBA" id="ARBA00022801"/>
    </source>
</evidence>
<evidence type="ECO:0000256" key="6">
    <source>
        <dbReference type="ARBA" id="ARBA00022833"/>
    </source>
</evidence>
<dbReference type="SUPFAM" id="SSF52317">
    <property type="entry name" value="Class I glutamine amidotransferase-like"/>
    <property type="match status" value="1"/>
</dbReference>
<dbReference type="Pfam" id="PF08532">
    <property type="entry name" value="Glyco_hydro_42M"/>
    <property type="match status" value="1"/>
</dbReference>
<dbReference type="InterPro" id="IPR029062">
    <property type="entry name" value="Class_I_gatase-like"/>
</dbReference>
<dbReference type="Gene3D" id="3.40.50.880">
    <property type="match status" value="1"/>
</dbReference>
<evidence type="ECO:0000256" key="1">
    <source>
        <dbReference type="ARBA" id="ARBA00001412"/>
    </source>
</evidence>
<keyword evidence="7" id="KW-0326">Glycosidase</keyword>
<dbReference type="InterPro" id="IPR013738">
    <property type="entry name" value="Beta_galactosidase_Trimer"/>
</dbReference>
<dbReference type="Pfam" id="PF02449">
    <property type="entry name" value="Glyco_hydro_42"/>
    <property type="match status" value="1"/>
</dbReference>
<evidence type="ECO:0000256" key="3">
    <source>
        <dbReference type="ARBA" id="ARBA00012756"/>
    </source>
</evidence>
<dbReference type="CDD" id="cd03143">
    <property type="entry name" value="A4_beta-galactosidase_middle_domain"/>
    <property type="match status" value="1"/>
</dbReference>
<dbReference type="InterPro" id="IPR003476">
    <property type="entry name" value="Glyco_hydro_42"/>
</dbReference>
<name>A0ABW2FGW8_9BACL</name>
<evidence type="ECO:0000259" key="9">
    <source>
        <dbReference type="Pfam" id="PF08532"/>
    </source>
</evidence>
<dbReference type="Gene3D" id="3.20.20.80">
    <property type="entry name" value="Glycosidases"/>
    <property type="match status" value="1"/>
</dbReference>
<dbReference type="InterPro" id="IPR017853">
    <property type="entry name" value="GH"/>
</dbReference>
<keyword evidence="6" id="KW-0862">Zinc</keyword>
<comment type="catalytic activity">
    <reaction evidence="1">
        <text>Hydrolysis of terminal non-reducing beta-D-galactose residues in beta-D-galactosides.</text>
        <dbReference type="EC" id="3.2.1.23"/>
    </reaction>
</comment>
<feature type="domain" description="Glycoside hydrolase family 42 N-terminal" evidence="8">
    <location>
        <begin position="30"/>
        <end position="341"/>
    </location>
</feature>
<dbReference type="Proteomes" id="UP001596378">
    <property type="component" value="Unassembled WGS sequence"/>
</dbReference>
<gene>
    <name evidence="10" type="ORF">ACFQMJ_16430</name>
</gene>
<keyword evidence="5" id="KW-0378">Hydrolase</keyword>
<evidence type="ECO:0000256" key="7">
    <source>
        <dbReference type="ARBA" id="ARBA00023295"/>
    </source>
</evidence>
<evidence type="ECO:0000313" key="10">
    <source>
        <dbReference type="EMBL" id="MFC7150115.1"/>
    </source>
</evidence>
<proteinExistence type="inferred from homology"/>
<evidence type="ECO:0000313" key="11">
    <source>
        <dbReference type="Proteomes" id="UP001596378"/>
    </source>
</evidence>
<keyword evidence="4" id="KW-0479">Metal-binding</keyword>
<feature type="domain" description="Beta-galactosidase trimerisation" evidence="9">
    <location>
        <begin position="441"/>
        <end position="599"/>
    </location>
</feature>
<protein>
    <recommendedName>
        <fullName evidence="3">beta-galactosidase</fullName>
        <ecNumber evidence="3">3.2.1.23</ecNumber>
    </recommendedName>
</protein>
<comment type="similarity">
    <text evidence="2">Belongs to the glycosyl hydrolase 42 family.</text>
</comment>
<reference evidence="11" key="1">
    <citation type="journal article" date="2019" name="Int. J. Syst. Evol. Microbiol.">
        <title>The Global Catalogue of Microorganisms (GCM) 10K type strain sequencing project: providing services to taxonomists for standard genome sequencing and annotation.</title>
        <authorList>
            <consortium name="The Broad Institute Genomics Platform"/>
            <consortium name="The Broad Institute Genome Sequencing Center for Infectious Disease"/>
            <person name="Wu L."/>
            <person name="Ma J."/>
        </authorList>
    </citation>
    <scope>NUCLEOTIDE SEQUENCE [LARGE SCALE GENOMIC DNA]</scope>
    <source>
        <strain evidence="11">KCTC 12907</strain>
    </source>
</reference>
<dbReference type="PANTHER" id="PTHR36447">
    <property type="entry name" value="BETA-GALACTOSIDASE GANA"/>
    <property type="match status" value="1"/>
</dbReference>
<evidence type="ECO:0000259" key="8">
    <source>
        <dbReference type="Pfam" id="PF02449"/>
    </source>
</evidence>